<comment type="caution">
    <text evidence="2">The sequence shown here is derived from an EMBL/GenBank/DDBJ whole genome shotgun (WGS) entry which is preliminary data.</text>
</comment>
<proteinExistence type="predicted"/>
<sequence length="66" mass="7389">MMNIKLLFLGFGLLLLVASFWVSQATFDIQLYDTYYVIGWGNLFRAISLLCCLIGGVGILLARRVS</sequence>
<keyword evidence="1" id="KW-1133">Transmembrane helix</keyword>
<evidence type="ECO:0000256" key="1">
    <source>
        <dbReference type="SAM" id="Phobius"/>
    </source>
</evidence>
<name>A0A6L9L7S1_9BACT</name>
<feature type="transmembrane region" description="Helical" evidence="1">
    <location>
        <begin position="35"/>
        <end position="62"/>
    </location>
</feature>
<keyword evidence="1" id="KW-0812">Transmembrane</keyword>
<reference evidence="2 3" key="1">
    <citation type="submission" date="2020-02" db="EMBL/GenBank/DDBJ databases">
        <title>Draft genome sequence of two Spirosoma agri KCTC 52727 and Spirosoma terrae KCTC 52035.</title>
        <authorList>
            <person name="Rojas J."/>
            <person name="Ambika Manirajan B."/>
            <person name="Suarez C."/>
            <person name="Ratering S."/>
            <person name="Schnell S."/>
        </authorList>
    </citation>
    <scope>NUCLEOTIDE SEQUENCE [LARGE SCALE GENOMIC DNA]</scope>
    <source>
        <strain evidence="2 3">KCTC 52035</strain>
    </source>
</reference>
<protein>
    <submittedName>
        <fullName evidence="2">Uncharacterized protein</fullName>
    </submittedName>
</protein>
<dbReference type="EMBL" id="JAAFZH010000007">
    <property type="protein sequence ID" value="NDU96450.1"/>
    <property type="molecule type" value="Genomic_DNA"/>
</dbReference>
<organism evidence="2 3">
    <name type="scientific">Spirosoma terrae</name>
    <dbReference type="NCBI Taxonomy" id="1968276"/>
    <lineage>
        <taxon>Bacteria</taxon>
        <taxon>Pseudomonadati</taxon>
        <taxon>Bacteroidota</taxon>
        <taxon>Cytophagia</taxon>
        <taxon>Cytophagales</taxon>
        <taxon>Cytophagaceae</taxon>
        <taxon>Spirosoma</taxon>
    </lineage>
</organism>
<keyword evidence="1" id="KW-0472">Membrane</keyword>
<dbReference type="RefSeq" id="WP_163950639.1">
    <property type="nucleotide sequence ID" value="NZ_JAAFZH010000007.1"/>
</dbReference>
<dbReference type="AlphaFoldDB" id="A0A6L9L7S1"/>
<keyword evidence="3" id="KW-1185">Reference proteome</keyword>
<accession>A0A6L9L7S1</accession>
<evidence type="ECO:0000313" key="2">
    <source>
        <dbReference type="EMBL" id="NDU96450.1"/>
    </source>
</evidence>
<gene>
    <name evidence="2" type="ORF">GK108_16335</name>
</gene>
<evidence type="ECO:0000313" key="3">
    <source>
        <dbReference type="Proteomes" id="UP000474175"/>
    </source>
</evidence>
<dbReference type="Proteomes" id="UP000474175">
    <property type="component" value="Unassembled WGS sequence"/>
</dbReference>